<evidence type="ECO:0000313" key="2">
    <source>
        <dbReference type="Proteomes" id="UP000307968"/>
    </source>
</evidence>
<gene>
    <name evidence="1" type="primary">glpD_3</name>
    <name evidence="1" type="ORF">NCTC12971_05537</name>
</gene>
<protein>
    <submittedName>
        <fullName evidence="1">Aerobic glycerol-3-phosphate dehydrogenase</fullName>
        <ecNumber evidence="1">1.1.5.3</ecNumber>
    </submittedName>
</protein>
<reference evidence="1 2" key="1">
    <citation type="submission" date="2019-05" db="EMBL/GenBank/DDBJ databases">
        <authorList>
            <consortium name="Pathogen Informatics"/>
        </authorList>
    </citation>
    <scope>NUCLEOTIDE SEQUENCE [LARGE SCALE GENOMIC DNA]</scope>
    <source>
        <strain evidence="1 2">NCTC12971</strain>
    </source>
</reference>
<dbReference type="AlphaFoldDB" id="A0A4U9HXA6"/>
<organism evidence="1 2">
    <name type="scientific">Serratia rubidaea</name>
    <name type="common">Serratia marinorubra</name>
    <dbReference type="NCBI Taxonomy" id="61652"/>
    <lineage>
        <taxon>Bacteria</taxon>
        <taxon>Pseudomonadati</taxon>
        <taxon>Pseudomonadota</taxon>
        <taxon>Gammaproteobacteria</taxon>
        <taxon>Enterobacterales</taxon>
        <taxon>Yersiniaceae</taxon>
        <taxon>Serratia</taxon>
    </lineage>
</organism>
<dbReference type="EMBL" id="LR590463">
    <property type="protein sequence ID" value="VTP68271.1"/>
    <property type="molecule type" value="Genomic_DNA"/>
</dbReference>
<evidence type="ECO:0000313" key="1">
    <source>
        <dbReference type="EMBL" id="VTP68271.1"/>
    </source>
</evidence>
<dbReference type="EC" id="1.1.5.3" evidence="1"/>
<dbReference type="Proteomes" id="UP000307968">
    <property type="component" value="Chromosome"/>
</dbReference>
<accession>A0A4U9HXA6</accession>
<name>A0A4U9HXA6_SERRU</name>
<proteinExistence type="predicted"/>
<dbReference type="GO" id="GO:0004368">
    <property type="term" value="F:glycerol-3-phosphate dehydrogenase (quinone) activity"/>
    <property type="evidence" value="ECO:0007669"/>
    <property type="project" value="UniProtKB-EC"/>
</dbReference>
<dbReference type="Gene3D" id="6.10.250.1890">
    <property type="match status" value="1"/>
</dbReference>
<sequence length="43" mass="4958">MVELKDAIWRRTKLGMWLDEAQQARVSEWLAERAKAKALSLAS</sequence>
<keyword evidence="1" id="KW-0560">Oxidoreductase</keyword>